<feature type="domain" description="Tyr recombinase" evidence="3">
    <location>
        <begin position="112"/>
        <end position="298"/>
    </location>
</feature>
<keyword evidence="5" id="KW-1185">Reference proteome</keyword>
<evidence type="ECO:0000256" key="2">
    <source>
        <dbReference type="ARBA" id="ARBA00023172"/>
    </source>
</evidence>
<gene>
    <name evidence="4" type="ORF">NQ317_019071</name>
</gene>
<dbReference type="PANTHER" id="PTHR30349:SF41">
    <property type="entry name" value="INTEGRASE_RECOMBINASE PROTEIN MJ0367-RELATED"/>
    <property type="match status" value="1"/>
</dbReference>
<evidence type="ECO:0000313" key="4">
    <source>
        <dbReference type="EMBL" id="KAJ8970566.1"/>
    </source>
</evidence>
<dbReference type="InterPro" id="IPR013762">
    <property type="entry name" value="Integrase-like_cat_sf"/>
</dbReference>
<name>A0ABQ9J1S6_9CUCU</name>
<dbReference type="Gene3D" id="1.10.443.10">
    <property type="entry name" value="Intergrase catalytic core"/>
    <property type="match status" value="1"/>
</dbReference>
<evidence type="ECO:0000313" key="5">
    <source>
        <dbReference type="Proteomes" id="UP001162164"/>
    </source>
</evidence>
<dbReference type="EMBL" id="JAPWTJ010001603">
    <property type="protein sequence ID" value="KAJ8970566.1"/>
    <property type="molecule type" value="Genomic_DNA"/>
</dbReference>
<dbReference type="CDD" id="cd00397">
    <property type="entry name" value="DNA_BRE_C"/>
    <property type="match status" value="1"/>
</dbReference>
<organism evidence="4 5">
    <name type="scientific">Molorchus minor</name>
    <dbReference type="NCBI Taxonomy" id="1323400"/>
    <lineage>
        <taxon>Eukaryota</taxon>
        <taxon>Metazoa</taxon>
        <taxon>Ecdysozoa</taxon>
        <taxon>Arthropoda</taxon>
        <taxon>Hexapoda</taxon>
        <taxon>Insecta</taxon>
        <taxon>Pterygota</taxon>
        <taxon>Neoptera</taxon>
        <taxon>Endopterygota</taxon>
        <taxon>Coleoptera</taxon>
        <taxon>Polyphaga</taxon>
        <taxon>Cucujiformia</taxon>
        <taxon>Chrysomeloidea</taxon>
        <taxon>Cerambycidae</taxon>
        <taxon>Lamiinae</taxon>
        <taxon>Monochamini</taxon>
        <taxon>Molorchus</taxon>
    </lineage>
</organism>
<reference evidence="4" key="1">
    <citation type="journal article" date="2023" name="Insect Mol. Biol.">
        <title>Genome sequencing provides insights into the evolution of gene families encoding plant cell wall-degrading enzymes in longhorned beetles.</title>
        <authorList>
            <person name="Shin N.R."/>
            <person name="Okamura Y."/>
            <person name="Kirsch R."/>
            <person name="Pauchet Y."/>
        </authorList>
    </citation>
    <scope>NUCLEOTIDE SEQUENCE</scope>
    <source>
        <strain evidence="4">MMC_N1</strain>
    </source>
</reference>
<evidence type="ECO:0000259" key="3">
    <source>
        <dbReference type="PROSITE" id="PS51898"/>
    </source>
</evidence>
<dbReference type="Pfam" id="PF00589">
    <property type="entry name" value="Phage_integrase"/>
    <property type="match status" value="1"/>
</dbReference>
<sequence length="345" mass="39126">MSDSEFECTPPEVRVAAERATEGIIPEKSRERYENTYELYSKWCVAKGVQHTSETVLLAYFCEISKQSKASTLWSRYSMLRAVLNFRHNVDISNYAKLKAFLKRKNVGYQAKKSSVFSEADIDTFLNNAPIEYLPQKVALIIGISGACRCDELLKMKISDLDILENRIIIVIPVTKTYSSRTFVITKSEWINIIKQYCDLRNNIDSDRFFLQIRFGKITRQPFGHNAIGSFPKKIATYLKLENVNRFTGHCFRRTSATLLANTGGDILQLKKLGGWKSNTVAEGYVENSLHGQIKIANMLSHVENPETSASSSISETHNFEQHGLTLTVNSNHNSNVTINIYNSK</sequence>
<dbReference type="SUPFAM" id="SSF56349">
    <property type="entry name" value="DNA breaking-rejoining enzymes"/>
    <property type="match status" value="1"/>
</dbReference>
<protein>
    <recommendedName>
        <fullName evidence="3">Tyr recombinase domain-containing protein</fullName>
    </recommendedName>
</protein>
<dbReference type="PANTHER" id="PTHR30349">
    <property type="entry name" value="PHAGE INTEGRASE-RELATED"/>
    <property type="match status" value="1"/>
</dbReference>
<dbReference type="InterPro" id="IPR002104">
    <property type="entry name" value="Integrase_catalytic"/>
</dbReference>
<keyword evidence="2" id="KW-0233">DNA recombination</keyword>
<dbReference type="InterPro" id="IPR011010">
    <property type="entry name" value="DNA_brk_join_enz"/>
</dbReference>
<dbReference type="Proteomes" id="UP001162164">
    <property type="component" value="Unassembled WGS sequence"/>
</dbReference>
<proteinExistence type="predicted"/>
<evidence type="ECO:0000256" key="1">
    <source>
        <dbReference type="ARBA" id="ARBA00023125"/>
    </source>
</evidence>
<keyword evidence="1" id="KW-0238">DNA-binding</keyword>
<accession>A0ABQ9J1S6</accession>
<dbReference type="PROSITE" id="PS51898">
    <property type="entry name" value="TYR_RECOMBINASE"/>
    <property type="match status" value="1"/>
</dbReference>
<dbReference type="InterPro" id="IPR050090">
    <property type="entry name" value="Tyrosine_recombinase_XerCD"/>
</dbReference>
<comment type="caution">
    <text evidence="4">The sequence shown here is derived from an EMBL/GenBank/DDBJ whole genome shotgun (WGS) entry which is preliminary data.</text>
</comment>